<dbReference type="InterPro" id="IPR005107">
    <property type="entry name" value="CO_DH_flav_C"/>
</dbReference>
<organism evidence="5 6">
    <name type="scientific">Aureimonas glaciei</name>
    <dbReference type="NCBI Taxonomy" id="1776957"/>
    <lineage>
        <taxon>Bacteria</taxon>
        <taxon>Pseudomonadati</taxon>
        <taxon>Pseudomonadota</taxon>
        <taxon>Alphaproteobacteria</taxon>
        <taxon>Hyphomicrobiales</taxon>
        <taxon>Aurantimonadaceae</taxon>
        <taxon>Aureimonas</taxon>
    </lineage>
</organism>
<proteinExistence type="predicted"/>
<dbReference type="Pfam" id="PF03450">
    <property type="entry name" value="CO_deh_flav_C"/>
    <property type="match status" value="1"/>
</dbReference>
<reference evidence="5" key="1">
    <citation type="journal article" date="2014" name="Int. J. Syst. Evol. Microbiol.">
        <title>Complete genome sequence of Corynebacterium casei LMG S-19264T (=DSM 44701T), isolated from a smear-ripened cheese.</title>
        <authorList>
            <consortium name="US DOE Joint Genome Institute (JGI-PGF)"/>
            <person name="Walter F."/>
            <person name="Albersmeier A."/>
            <person name="Kalinowski J."/>
            <person name="Ruckert C."/>
        </authorList>
    </citation>
    <scope>NUCLEOTIDE SEQUENCE</scope>
    <source>
        <strain evidence="5">CGMCC 1.15493</strain>
    </source>
</reference>
<dbReference type="InterPro" id="IPR051312">
    <property type="entry name" value="Diverse_Substr_Oxidored"/>
</dbReference>
<dbReference type="Gene3D" id="3.30.390.50">
    <property type="entry name" value="CO dehydrogenase flavoprotein, C-terminal domain"/>
    <property type="match status" value="1"/>
</dbReference>
<evidence type="ECO:0000256" key="1">
    <source>
        <dbReference type="ARBA" id="ARBA00022630"/>
    </source>
</evidence>
<comment type="caution">
    <text evidence="5">The sequence shown here is derived from an EMBL/GenBank/DDBJ whole genome shotgun (WGS) entry which is preliminary data.</text>
</comment>
<dbReference type="GO" id="GO:0071949">
    <property type="term" value="F:FAD binding"/>
    <property type="evidence" value="ECO:0007669"/>
    <property type="project" value="InterPro"/>
</dbReference>
<dbReference type="SUPFAM" id="SSF55447">
    <property type="entry name" value="CO dehydrogenase flavoprotein C-terminal domain-like"/>
    <property type="match status" value="1"/>
</dbReference>
<gene>
    <name evidence="5" type="ORF">GCM10011335_35730</name>
</gene>
<dbReference type="GO" id="GO:0016491">
    <property type="term" value="F:oxidoreductase activity"/>
    <property type="evidence" value="ECO:0007669"/>
    <property type="project" value="UniProtKB-KW"/>
</dbReference>
<dbReference type="InterPro" id="IPR036318">
    <property type="entry name" value="FAD-bd_PCMH-like_sf"/>
</dbReference>
<dbReference type="Pfam" id="PF00941">
    <property type="entry name" value="FAD_binding_5"/>
    <property type="match status" value="1"/>
</dbReference>
<dbReference type="Proteomes" id="UP000613160">
    <property type="component" value="Unassembled WGS sequence"/>
</dbReference>
<reference evidence="5" key="2">
    <citation type="submission" date="2020-09" db="EMBL/GenBank/DDBJ databases">
        <authorList>
            <person name="Sun Q."/>
            <person name="Zhou Y."/>
        </authorList>
    </citation>
    <scope>NUCLEOTIDE SEQUENCE</scope>
    <source>
        <strain evidence="5">CGMCC 1.15493</strain>
    </source>
</reference>
<dbReference type="PROSITE" id="PS51387">
    <property type="entry name" value="FAD_PCMH"/>
    <property type="match status" value="1"/>
</dbReference>
<dbReference type="InterPro" id="IPR002346">
    <property type="entry name" value="Mopterin_DH_FAD-bd"/>
</dbReference>
<name>A0A916Y3L0_9HYPH</name>
<evidence type="ECO:0000313" key="5">
    <source>
        <dbReference type="EMBL" id="GGD29460.1"/>
    </source>
</evidence>
<sequence>MTPEIYRAPTLAAAVDALAERGPDGAPLAGGTWIMRAPLRSAAFKPAYVALSEISALKTIAVGDTSVAIGAGATHAALAQALAGVPGLEALATAAGSTANPAVRGMATVGGNLSAHDFAAADLVPALLALDAVVEIAGRGGEERMGIEAFLSRRADLGPGRLLTKILLKRSGVRSAHARLPLRKAGDYPVAIVSLAITLDAAGRITIARVAVGSVETVARRWTSLETALVGQALDPGTLARLAETHGADFTGRDGVEAPGWYRVSVLPALVRRAAASLSTAAA</sequence>
<dbReference type="InterPro" id="IPR036683">
    <property type="entry name" value="CO_DH_flav_C_dom_sf"/>
</dbReference>
<dbReference type="InterPro" id="IPR016169">
    <property type="entry name" value="FAD-bd_PCMH_sub2"/>
</dbReference>
<dbReference type="SMART" id="SM01092">
    <property type="entry name" value="CO_deh_flav_C"/>
    <property type="match status" value="1"/>
</dbReference>
<keyword evidence="2" id="KW-0274">FAD</keyword>
<dbReference type="PANTHER" id="PTHR42659">
    <property type="entry name" value="XANTHINE DEHYDROGENASE SUBUNIT C-RELATED"/>
    <property type="match status" value="1"/>
</dbReference>
<accession>A0A916Y3L0</accession>
<dbReference type="AlphaFoldDB" id="A0A916Y3L0"/>
<keyword evidence="3" id="KW-0560">Oxidoreductase</keyword>
<dbReference type="RefSeq" id="WP_188853247.1">
    <property type="nucleotide sequence ID" value="NZ_BMJJ01000009.1"/>
</dbReference>
<dbReference type="SUPFAM" id="SSF56176">
    <property type="entry name" value="FAD-binding/transporter-associated domain-like"/>
    <property type="match status" value="1"/>
</dbReference>
<evidence type="ECO:0000256" key="2">
    <source>
        <dbReference type="ARBA" id="ARBA00022827"/>
    </source>
</evidence>
<dbReference type="InterPro" id="IPR016167">
    <property type="entry name" value="FAD-bd_PCMH_sub1"/>
</dbReference>
<dbReference type="Gene3D" id="3.30.43.10">
    <property type="entry name" value="Uridine Diphospho-n-acetylenolpyruvylglucosamine Reductase, domain 2"/>
    <property type="match status" value="1"/>
</dbReference>
<evidence type="ECO:0000313" key="6">
    <source>
        <dbReference type="Proteomes" id="UP000613160"/>
    </source>
</evidence>
<evidence type="ECO:0000256" key="3">
    <source>
        <dbReference type="ARBA" id="ARBA00023002"/>
    </source>
</evidence>
<dbReference type="EMBL" id="BMJJ01000009">
    <property type="protein sequence ID" value="GGD29460.1"/>
    <property type="molecule type" value="Genomic_DNA"/>
</dbReference>
<protein>
    <submittedName>
        <fullName evidence="5">Molybdopterin dehydrogenase</fullName>
    </submittedName>
</protein>
<dbReference type="PANTHER" id="PTHR42659:SF2">
    <property type="entry name" value="XANTHINE DEHYDROGENASE SUBUNIT C-RELATED"/>
    <property type="match status" value="1"/>
</dbReference>
<dbReference type="InterPro" id="IPR016166">
    <property type="entry name" value="FAD-bd_PCMH"/>
</dbReference>
<keyword evidence="1" id="KW-0285">Flavoprotein</keyword>
<feature type="domain" description="FAD-binding PCMH-type" evidence="4">
    <location>
        <begin position="1"/>
        <end position="173"/>
    </location>
</feature>
<evidence type="ECO:0000259" key="4">
    <source>
        <dbReference type="PROSITE" id="PS51387"/>
    </source>
</evidence>
<dbReference type="Gene3D" id="3.30.465.10">
    <property type="match status" value="1"/>
</dbReference>
<keyword evidence="6" id="KW-1185">Reference proteome</keyword>